<feature type="compositionally biased region" description="Low complexity" evidence="4">
    <location>
        <begin position="111"/>
        <end position="121"/>
    </location>
</feature>
<evidence type="ECO:0000256" key="2">
    <source>
        <dbReference type="ARBA" id="ARBA00023157"/>
    </source>
</evidence>
<keyword evidence="1" id="KW-0479">Metal-binding</keyword>
<proteinExistence type="predicted"/>
<feature type="region of interest" description="Disordered" evidence="4">
    <location>
        <begin position="94"/>
        <end position="121"/>
    </location>
</feature>
<dbReference type="GO" id="GO:0006493">
    <property type="term" value="P:protein O-linked glycosylation"/>
    <property type="evidence" value="ECO:0007669"/>
    <property type="project" value="TreeGrafter"/>
</dbReference>
<keyword evidence="3" id="KW-0325">Glycoprotein</keyword>
<dbReference type="Proteomes" id="UP000314982">
    <property type="component" value="Unassembled WGS sequence"/>
</dbReference>
<evidence type="ECO:0000259" key="5">
    <source>
        <dbReference type="Pfam" id="PF00535"/>
    </source>
</evidence>
<dbReference type="Gene3D" id="3.90.550.10">
    <property type="entry name" value="Spore Coat Polysaccharide Biosynthesis Protein SpsA, Chain A"/>
    <property type="match status" value="1"/>
</dbReference>
<reference evidence="6" key="3">
    <citation type="submission" date="2025-09" db="UniProtKB">
        <authorList>
            <consortium name="Ensembl"/>
        </authorList>
    </citation>
    <scope>IDENTIFICATION</scope>
</reference>
<sequence>MCVSLMCVCVVDFLKRPLEQYVRRMEVPVRVVRMEQRSGLIRARLKGASLSTGQVITFLDAHCECTIGWLEPLLARIKIDRYATHPQAYTHTTHIPHTHTTHTPHTHHTYTTHTTHTHTLT</sequence>
<dbReference type="Ensembl" id="ENSHHUT00000030433.1">
    <property type="protein sequence ID" value="ENSHHUP00000029219.1"/>
    <property type="gene ID" value="ENSHHUG00000018633.1"/>
</dbReference>
<dbReference type="PANTHER" id="PTHR11675">
    <property type="entry name" value="N-ACETYLGALACTOSAMINYLTRANSFERASE"/>
    <property type="match status" value="1"/>
</dbReference>
<evidence type="ECO:0000313" key="6">
    <source>
        <dbReference type="Ensembl" id="ENSHHUP00000029219.1"/>
    </source>
</evidence>
<dbReference type="GO" id="GO:0005794">
    <property type="term" value="C:Golgi apparatus"/>
    <property type="evidence" value="ECO:0007669"/>
    <property type="project" value="TreeGrafter"/>
</dbReference>
<dbReference type="AlphaFoldDB" id="A0A4W5LU32"/>
<dbReference type="GO" id="GO:0046872">
    <property type="term" value="F:metal ion binding"/>
    <property type="evidence" value="ECO:0007669"/>
    <property type="project" value="UniProtKB-KW"/>
</dbReference>
<keyword evidence="2" id="KW-1015">Disulfide bond</keyword>
<dbReference type="SUPFAM" id="SSF53448">
    <property type="entry name" value="Nucleotide-diphospho-sugar transferases"/>
    <property type="match status" value="1"/>
</dbReference>
<dbReference type="GeneTree" id="ENSGT00940000154732"/>
<dbReference type="STRING" id="62062.ENSHHUP00000029219"/>
<reference evidence="7" key="1">
    <citation type="submission" date="2018-06" db="EMBL/GenBank/DDBJ databases">
        <title>Genome assembly of Danube salmon.</title>
        <authorList>
            <person name="Macqueen D.J."/>
            <person name="Gundappa M.K."/>
        </authorList>
    </citation>
    <scope>NUCLEOTIDE SEQUENCE [LARGE SCALE GENOMIC DNA]</scope>
</reference>
<dbReference type="Pfam" id="PF00535">
    <property type="entry name" value="Glycos_transf_2"/>
    <property type="match status" value="1"/>
</dbReference>
<evidence type="ECO:0000256" key="4">
    <source>
        <dbReference type="SAM" id="MobiDB-lite"/>
    </source>
</evidence>
<organism evidence="6 7">
    <name type="scientific">Hucho hucho</name>
    <name type="common">huchen</name>
    <dbReference type="NCBI Taxonomy" id="62062"/>
    <lineage>
        <taxon>Eukaryota</taxon>
        <taxon>Metazoa</taxon>
        <taxon>Chordata</taxon>
        <taxon>Craniata</taxon>
        <taxon>Vertebrata</taxon>
        <taxon>Euteleostomi</taxon>
        <taxon>Actinopterygii</taxon>
        <taxon>Neopterygii</taxon>
        <taxon>Teleostei</taxon>
        <taxon>Protacanthopterygii</taxon>
        <taxon>Salmoniformes</taxon>
        <taxon>Salmonidae</taxon>
        <taxon>Salmoninae</taxon>
        <taxon>Hucho</taxon>
    </lineage>
</organism>
<keyword evidence="7" id="KW-1185">Reference proteome</keyword>
<dbReference type="InterPro" id="IPR001173">
    <property type="entry name" value="Glyco_trans_2-like"/>
</dbReference>
<feature type="compositionally biased region" description="Basic residues" evidence="4">
    <location>
        <begin position="94"/>
        <end position="110"/>
    </location>
</feature>
<feature type="domain" description="Glycosyltransferase 2-like" evidence="5">
    <location>
        <begin position="12"/>
        <end position="104"/>
    </location>
</feature>
<evidence type="ECO:0000313" key="7">
    <source>
        <dbReference type="Proteomes" id="UP000314982"/>
    </source>
</evidence>
<evidence type="ECO:0000256" key="1">
    <source>
        <dbReference type="ARBA" id="ARBA00022723"/>
    </source>
</evidence>
<reference evidence="6" key="2">
    <citation type="submission" date="2025-08" db="UniProtKB">
        <authorList>
            <consortium name="Ensembl"/>
        </authorList>
    </citation>
    <scope>IDENTIFICATION</scope>
</reference>
<name>A0A4W5LU32_9TELE</name>
<dbReference type="PANTHER" id="PTHR11675:SF123">
    <property type="entry name" value="POLYPEPTIDE N-ACETYLGALACTOSAMINYLTRANSFERASE 1"/>
    <property type="match status" value="1"/>
</dbReference>
<accession>A0A4W5LU32</accession>
<evidence type="ECO:0000256" key="3">
    <source>
        <dbReference type="ARBA" id="ARBA00023180"/>
    </source>
</evidence>
<dbReference type="InterPro" id="IPR029044">
    <property type="entry name" value="Nucleotide-diphossugar_trans"/>
</dbReference>
<protein>
    <recommendedName>
        <fullName evidence="5">Glycosyltransferase 2-like domain-containing protein</fullName>
    </recommendedName>
</protein>
<dbReference type="GO" id="GO:0004653">
    <property type="term" value="F:polypeptide N-acetylgalactosaminyltransferase activity"/>
    <property type="evidence" value="ECO:0007669"/>
    <property type="project" value="TreeGrafter"/>
</dbReference>